<gene>
    <name evidence="1" type="ORF">THICB1_100491</name>
</gene>
<keyword evidence="2" id="KW-1185">Reference proteome</keyword>
<sequence>MRGDHSSCLDKRVQDILIRIYPSYFRTEIILYRQERATKMNP</sequence>
<organism evidence="1 2">
    <name type="scientific">Thiomonas arsenitoxydans (strain DSM 22701 / CIP 110005 / 3As)</name>
    <dbReference type="NCBI Taxonomy" id="426114"/>
    <lineage>
        <taxon>Bacteria</taxon>
        <taxon>Pseudomonadati</taxon>
        <taxon>Pseudomonadota</taxon>
        <taxon>Betaproteobacteria</taxon>
        <taxon>Burkholderiales</taxon>
        <taxon>Thiomonas</taxon>
    </lineage>
</organism>
<proteinExistence type="predicted"/>
<reference evidence="1 2" key="1">
    <citation type="submission" date="2015-03" db="EMBL/GenBank/DDBJ databases">
        <authorList>
            <person name="Regsiter A."/>
            <person name="william w."/>
        </authorList>
    </citation>
    <scope>NUCLEOTIDE SEQUENCE [LARGE SCALE GENOMIC DNA]</scope>
    <source>
        <strain evidence="1 2">CB1</strain>
    </source>
</reference>
<evidence type="ECO:0000313" key="2">
    <source>
        <dbReference type="Proteomes" id="UP000078599"/>
    </source>
</evidence>
<accession>A0ABM9T0R9</accession>
<dbReference type="Proteomes" id="UP000078599">
    <property type="component" value="Unassembled WGS sequence"/>
</dbReference>
<name>A0ABM9T0R9_THIA3</name>
<evidence type="ECO:0000313" key="1">
    <source>
        <dbReference type="EMBL" id="CQR27146.1"/>
    </source>
</evidence>
<dbReference type="EMBL" id="CTRI01000002">
    <property type="protein sequence ID" value="CQR27146.1"/>
    <property type="molecule type" value="Genomic_DNA"/>
</dbReference>
<comment type="caution">
    <text evidence="1">The sequence shown here is derived from an EMBL/GenBank/DDBJ whole genome shotgun (WGS) entry which is preliminary data.</text>
</comment>
<protein>
    <submittedName>
        <fullName evidence="1">Uncharacterized protein</fullName>
    </submittedName>
</protein>